<comment type="similarity">
    <text evidence="2">Belongs to the SUN family.</text>
</comment>
<evidence type="ECO:0000256" key="4">
    <source>
        <dbReference type="ARBA" id="ARBA00022525"/>
    </source>
</evidence>
<keyword evidence="10" id="KW-0624">Polysaccharide degradation</keyword>
<dbReference type="Proteomes" id="UP000799750">
    <property type="component" value="Unassembled WGS sequence"/>
</dbReference>
<reference evidence="11" key="1">
    <citation type="journal article" date="2020" name="Stud. Mycol.">
        <title>101 Dothideomycetes genomes: a test case for predicting lifestyles and emergence of pathogens.</title>
        <authorList>
            <person name="Haridas S."/>
            <person name="Albert R."/>
            <person name="Binder M."/>
            <person name="Bloem J."/>
            <person name="Labutti K."/>
            <person name="Salamov A."/>
            <person name="Andreopoulos B."/>
            <person name="Baker S."/>
            <person name="Barry K."/>
            <person name="Bills G."/>
            <person name="Bluhm B."/>
            <person name="Cannon C."/>
            <person name="Castanera R."/>
            <person name="Culley D."/>
            <person name="Daum C."/>
            <person name="Ezra D."/>
            <person name="Gonzalez J."/>
            <person name="Henrissat B."/>
            <person name="Kuo A."/>
            <person name="Liang C."/>
            <person name="Lipzen A."/>
            <person name="Lutzoni F."/>
            <person name="Magnuson J."/>
            <person name="Mondo S."/>
            <person name="Nolan M."/>
            <person name="Ohm R."/>
            <person name="Pangilinan J."/>
            <person name="Park H.-J."/>
            <person name="Ramirez L."/>
            <person name="Alfaro M."/>
            <person name="Sun H."/>
            <person name="Tritt A."/>
            <person name="Yoshinaga Y."/>
            <person name="Zwiers L.-H."/>
            <person name="Turgeon B."/>
            <person name="Goodwin S."/>
            <person name="Spatafora J."/>
            <person name="Crous P."/>
            <person name="Grigoriev I."/>
        </authorList>
    </citation>
    <scope>NUCLEOTIDE SEQUENCE</scope>
    <source>
        <strain evidence="11">CBS 269.34</strain>
    </source>
</reference>
<dbReference type="PANTHER" id="PTHR31316:SF0">
    <property type="entry name" value="SECRETED BETA-GLUCOSIDASE SIM1-RELATED"/>
    <property type="match status" value="1"/>
</dbReference>
<evidence type="ECO:0000313" key="11">
    <source>
        <dbReference type="EMBL" id="KAF2502352.1"/>
    </source>
</evidence>
<evidence type="ECO:0000256" key="10">
    <source>
        <dbReference type="ARBA" id="ARBA00023326"/>
    </source>
</evidence>
<evidence type="ECO:0000256" key="3">
    <source>
        <dbReference type="ARBA" id="ARBA00022512"/>
    </source>
</evidence>
<accession>A0A6A6RD80</accession>
<gene>
    <name evidence="11" type="ORF">BU16DRAFT_554417</name>
</gene>
<dbReference type="PANTHER" id="PTHR31316">
    <property type="entry name" value="BETA-GLUCOSIDASE-LIKE PROTEIN NCA3, MITOCHONDRIAL-RELATED"/>
    <property type="match status" value="1"/>
</dbReference>
<keyword evidence="12" id="KW-1185">Reference proteome</keyword>
<keyword evidence="3" id="KW-0134">Cell wall</keyword>
<keyword evidence="8" id="KW-0326">Glycosidase</keyword>
<keyword evidence="5" id="KW-0732">Signal</keyword>
<dbReference type="GO" id="GO:0016798">
    <property type="term" value="F:hydrolase activity, acting on glycosyl bonds"/>
    <property type="evidence" value="ECO:0007669"/>
    <property type="project" value="UniProtKB-KW"/>
</dbReference>
<evidence type="ECO:0000313" key="12">
    <source>
        <dbReference type="Proteomes" id="UP000799750"/>
    </source>
</evidence>
<evidence type="ECO:0000256" key="9">
    <source>
        <dbReference type="ARBA" id="ARBA00023316"/>
    </source>
</evidence>
<dbReference type="EMBL" id="MU004181">
    <property type="protein sequence ID" value="KAF2502352.1"/>
    <property type="molecule type" value="Genomic_DNA"/>
</dbReference>
<organism evidence="11 12">
    <name type="scientific">Lophium mytilinum</name>
    <dbReference type="NCBI Taxonomy" id="390894"/>
    <lineage>
        <taxon>Eukaryota</taxon>
        <taxon>Fungi</taxon>
        <taxon>Dikarya</taxon>
        <taxon>Ascomycota</taxon>
        <taxon>Pezizomycotina</taxon>
        <taxon>Dothideomycetes</taxon>
        <taxon>Pleosporomycetidae</taxon>
        <taxon>Mytilinidiales</taxon>
        <taxon>Mytilinidiaceae</taxon>
        <taxon>Lophium</taxon>
    </lineage>
</organism>
<evidence type="ECO:0000256" key="5">
    <source>
        <dbReference type="ARBA" id="ARBA00022729"/>
    </source>
</evidence>
<evidence type="ECO:0000256" key="2">
    <source>
        <dbReference type="ARBA" id="ARBA00010579"/>
    </source>
</evidence>
<evidence type="ECO:0000256" key="6">
    <source>
        <dbReference type="ARBA" id="ARBA00022801"/>
    </source>
</evidence>
<sequence length="427" mass="44762">MKFATVVLFATGAMAAAKVHRHRHRHAPNALLNREANPDVVTVVVYMLDGVKITEEECQEGIKNGTLIWGDDGAPVVASSPAYTPIPTPTPTPTPSSAAVKVAAYSHHYVAPSSVVVSSAAPAPSVYSGGGGDESGNVDVPFPTGLPCSKFPEGYGAVKNTYMGLGGWIGIQNPGGTAMGVSGQLGYTDIATIPKGSCEDGSCVKDGMFVSYNCPPGYAKSSWPKMQGATLQSVGGLLCKNGELELADGAIAKTLCVKGTSKVTVKVQNKMEKCSSICKTDYPGTEGETAGVYIPSGETQELFCPDKTEYYFWDGKGTSSQYYVNPAGYEPQDACWWGAPNKPLGNNAPMNIGVGYNPGDENAYISLFQNLPTNPVDFLDYTVEITGDNLSGKCKYSNGQYCDGDNCNTGAGCLVASRGGEVLIVLS</sequence>
<protein>
    <submittedName>
        <fullName evidence="11">SUN-domain-containing protein</fullName>
    </submittedName>
</protein>
<evidence type="ECO:0000256" key="7">
    <source>
        <dbReference type="ARBA" id="ARBA00023277"/>
    </source>
</evidence>
<keyword evidence="4" id="KW-0964">Secreted</keyword>
<comment type="subcellular location">
    <subcellularLocation>
        <location evidence="1">Secreted</location>
        <location evidence="1">Cell wall</location>
    </subcellularLocation>
</comment>
<dbReference type="AlphaFoldDB" id="A0A6A6RD80"/>
<dbReference type="InterPro" id="IPR051526">
    <property type="entry name" value="Beta-Glucosidase_SUN"/>
</dbReference>
<keyword evidence="6" id="KW-0378">Hydrolase</keyword>
<dbReference type="OrthoDB" id="5339822at2759"/>
<keyword evidence="9" id="KW-0961">Cell wall biogenesis/degradation</keyword>
<evidence type="ECO:0000256" key="1">
    <source>
        <dbReference type="ARBA" id="ARBA00004191"/>
    </source>
</evidence>
<dbReference type="InterPro" id="IPR005556">
    <property type="entry name" value="SUN"/>
</dbReference>
<dbReference type="Pfam" id="PF03856">
    <property type="entry name" value="SUN"/>
    <property type="match status" value="1"/>
</dbReference>
<name>A0A6A6RD80_9PEZI</name>
<dbReference type="GO" id="GO:0000272">
    <property type="term" value="P:polysaccharide catabolic process"/>
    <property type="evidence" value="ECO:0007669"/>
    <property type="project" value="UniProtKB-KW"/>
</dbReference>
<proteinExistence type="inferred from homology"/>
<dbReference type="GO" id="GO:0031505">
    <property type="term" value="P:fungal-type cell wall organization"/>
    <property type="evidence" value="ECO:0007669"/>
    <property type="project" value="TreeGrafter"/>
</dbReference>
<dbReference type="GO" id="GO:0009986">
    <property type="term" value="C:cell surface"/>
    <property type="evidence" value="ECO:0007669"/>
    <property type="project" value="TreeGrafter"/>
</dbReference>
<dbReference type="GO" id="GO:0009277">
    <property type="term" value="C:fungal-type cell wall"/>
    <property type="evidence" value="ECO:0007669"/>
    <property type="project" value="TreeGrafter"/>
</dbReference>
<keyword evidence="7" id="KW-0119">Carbohydrate metabolism</keyword>
<evidence type="ECO:0000256" key="8">
    <source>
        <dbReference type="ARBA" id="ARBA00023295"/>
    </source>
</evidence>